<evidence type="ECO:0000256" key="7">
    <source>
        <dbReference type="ARBA" id="ARBA00022915"/>
    </source>
</evidence>
<gene>
    <name evidence="12 14" type="primary">dapA</name>
    <name evidence="14" type="ORF">GCM10010528_19190</name>
</gene>
<evidence type="ECO:0000256" key="6">
    <source>
        <dbReference type="ARBA" id="ARBA00022605"/>
    </source>
</evidence>
<dbReference type="SUPFAM" id="SSF51569">
    <property type="entry name" value="Aldolase"/>
    <property type="match status" value="1"/>
</dbReference>
<evidence type="ECO:0000256" key="5">
    <source>
        <dbReference type="ARBA" id="ARBA00022490"/>
    </source>
</evidence>
<evidence type="ECO:0000313" key="14">
    <source>
        <dbReference type="EMBL" id="GAA3038776.1"/>
    </source>
</evidence>
<feature type="binding site" evidence="12">
    <location>
        <position position="212"/>
    </location>
    <ligand>
        <name>pyruvate</name>
        <dbReference type="ChEBI" id="CHEBI:15361"/>
    </ligand>
</feature>
<keyword evidence="10 12" id="KW-0704">Schiff base</keyword>
<comment type="subunit">
    <text evidence="12">Homotetramer; dimer of dimers.</text>
</comment>
<feature type="site" description="Part of a proton relay during catalysis" evidence="12">
    <location>
        <position position="55"/>
    </location>
</feature>
<feature type="binding site" evidence="12">
    <location>
        <position position="56"/>
    </location>
    <ligand>
        <name>pyruvate</name>
        <dbReference type="ChEBI" id="CHEBI:15361"/>
    </ligand>
</feature>
<feature type="active site" description="Schiff-base intermediate with substrate" evidence="12">
    <location>
        <position position="172"/>
    </location>
</feature>
<evidence type="ECO:0000256" key="8">
    <source>
        <dbReference type="ARBA" id="ARBA00023154"/>
    </source>
</evidence>
<dbReference type="PANTHER" id="PTHR12128:SF66">
    <property type="entry name" value="4-HYDROXY-2-OXOGLUTARATE ALDOLASE, MITOCHONDRIAL"/>
    <property type="match status" value="1"/>
</dbReference>
<keyword evidence="15" id="KW-1185">Reference proteome</keyword>
<comment type="similarity">
    <text evidence="3 12 13">Belongs to the DapA family.</text>
</comment>
<dbReference type="InterPro" id="IPR013785">
    <property type="entry name" value="Aldolase_TIM"/>
</dbReference>
<sequence length="301" mass="31263">MSAGENPNSERAFGTIGVAMVTPFAPDGSLDLDKAAELAGHLADKGVDSLVLAGTTGESPTTQPSEKLEVLAAVRDAVGDRVRITAGVGTYDTAESVVFARDAQKAGAHGLLVVTPYYSKPPQSGLLAHFTAVADSTDLPVMVYDIPPRSIVPIADDTMRKLAEHPNIVAVKDAKGDLAAGAAMIAETGLDYYSGDDGVNLPWFAVGAVGCVSVIGHLVPGRLRDLHIAVGNGDLDKARDLNLSMVPLYRAMTRLGGVTMVKAALRIQGLDVGDPRLPQVPADGPQIEALLVDLREAGVLA</sequence>
<keyword evidence="6 12" id="KW-0028">Amino-acid biosynthesis</keyword>
<evidence type="ECO:0000256" key="3">
    <source>
        <dbReference type="ARBA" id="ARBA00007592"/>
    </source>
</evidence>
<comment type="pathway">
    <text evidence="2 12">Amino-acid biosynthesis; L-lysine biosynthesis via DAP pathway; (S)-tetrahydrodipicolinate from L-aspartate: step 3/4.</text>
</comment>
<dbReference type="CDD" id="cd00950">
    <property type="entry name" value="DHDPS"/>
    <property type="match status" value="1"/>
</dbReference>
<evidence type="ECO:0000256" key="12">
    <source>
        <dbReference type="HAMAP-Rule" id="MF_00418"/>
    </source>
</evidence>
<dbReference type="RefSeq" id="WP_290705770.1">
    <property type="nucleotide sequence ID" value="NZ_BAAAVS010000024.1"/>
</dbReference>
<feature type="active site" description="Proton donor/acceptor" evidence="12">
    <location>
        <position position="144"/>
    </location>
</feature>
<dbReference type="PROSITE" id="PS00665">
    <property type="entry name" value="DHDPS_1"/>
    <property type="match status" value="1"/>
</dbReference>
<feature type="site" description="Part of a proton relay during catalysis" evidence="12">
    <location>
        <position position="118"/>
    </location>
</feature>
<proteinExistence type="inferred from homology"/>
<comment type="catalytic activity">
    <reaction evidence="11 12">
        <text>L-aspartate 4-semialdehyde + pyruvate = (2S,4S)-4-hydroxy-2,3,4,5-tetrahydrodipicolinate + H2O + H(+)</text>
        <dbReference type="Rhea" id="RHEA:34171"/>
        <dbReference type="ChEBI" id="CHEBI:15361"/>
        <dbReference type="ChEBI" id="CHEBI:15377"/>
        <dbReference type="ChEBI" id="CHEBI:15378"/>
        <dbReference type="ChEBI" id="CHEBI:67139"/>
        <dbReference type="ChEBI" id="CHEBI:537519"/>
        <dbReference type="EC" id="4.3.3.7"/>
    </reaction>
</comment>
<dbReference type="InterPro" id="IPR005263">
    <property type="entry name" value="DapA"/>
</dbReference>
<dbReference type="EMBL" id="BAAAVS010000024">
    <property type="protein sequence ID" value="GAA3038776.1"/>
    <property type="molecule type" value="Genomic_DNA"/>
</dbReference>
<evidence type="ECO:0000256" key="10">
    <source>
        <dbReference type="ARBA" id="ARBA00023270"/>
    </source>
</evidence>
<comment type="function">
    <text evidence="1 12">Catalyzes the condensation of (S)-aspartate-beta-semialdehyde [(S)-ASA] and pyruvate to 4-hydroxy-tetrahydrodipicolinate (HTPA).</text>
</comment>
<comment type="subcellular location">
    <subcellularLocation>
        <location evidence="12">Cytoplasm</location>
    </subcellularLocation>
</comment>
<protein>
    <recommendedName>
        <fullName evidence="4 12">4-hydroxy-tetrahydrodipicolinate synthase</fullName>
        <shortName evidence="12">HTPA synthase</shortName>
        <ecNumber evidence="4 12">4.3.3.7</ecNumber>
    </recommendedName>
</protein>
<dbReference type="SMART" id="SM01130">
    <property type="entry name" value="DHDPS"/>
    <property type="match status" value="1"/>
</dbReference>
<evidence type="ECO:0000256" key="13">
    <source>
        <dbReference type="PIRNR" id="PIRNR001365"/>
    </source>
</evidence>
<dbReference type="EC" id="4.3.3.7" evidence="4 12"/>
<keyword evidence="5 12" id="KW-0963">Cytoplasm</keyword>
<dbReference type="PANTHER" id="PTHR12128">
    <property type="entry name" value="DIHYDRODIPICOLINATE SYNTHASE"/>
    <property type="match status" value="1"/>
</dbReference>
<dbReference type="NCBIfam" id="TIGR00674">
    <property type="entry name" value="dapA"/>
    <property type="match status" value="1"/>
</dbReference>
<dbReference type="InterPro" id="IPR020624">
    <property type="entry name" value="Schiff_base-form_aldolases_CS"/>
</dbReference>
<dbReference type="PIRSF" id="PIRSF001365">
    <property type="entry name" value="DHDPS"/>
    <property type="match status" value="1"/>
</dbReference>
<evidence type="ECO:0000313" key="15">
    <source>
        <dbReference type="Proteomes" id="UP001501035"/>
    </source>
</evidence>
<accession>A0ABP6LCQ4</accession>
<dbReference type="InterPro" id="IPR002220">
    <property type="entry name" value="DapA-like"/>
</dbReference>
<reference evidence="15" key="1">
    <citation type="journal article" date="2019" name="Int. J. Syst. Evol. Microbiol.">
        <title>The Global Catalogue of Microorganisms (GCM) 10K type strain sequencing project: providing services to taxonomists for standard genome sequencing and annotation.</title>
        <authorList>
            <consortium name="The Broad Institute Genomics Platform"/>
            <consortium name="The Broad Institute Genome Sequencing Center for Infectious Disease"/>
            <person name="Wu L."/>
            <person name="Ma J."/>
        </authorList>
    </citation>
    <scope>NUCLEOTIDE SEQUENCE [LARGE SCALE GENOMIC DNA]</scope>
    <source>
        <strain evidence="15">JCM 14234</strain>
    </source>
</reference>
<keyword evidence="9 12" id="KW-0456">Lyase</keyword>
<dbReference type="Gene3D" id="3.20.20.70">
    <property type="entry name" value="Aldolase class I"/>
    <property type="match status" value="1"/>
</dbReference>
<keyword evidence="8 12" id="KW-0457">Lysine biosynthesis</keyword>
<evidence type="ECO:0000256" key="2">
    <source>
        <dbReference type="ARBA" id="ARBA00005120"/>
    </source>
</evidence>
<organism evidence="14 15">
    <name type="scientific">Gordonia defluvii</name>
    <dbReference type="NCBI Taxonomy" id="283718"/>
    <lineage>
        <taxon>Bacteria</taxon>
        <taxon>Bacillati</taxon>
        <taxon>Actinomycetota</taxon>
        <taxon>Actinomycetes</taxon>
        <taxon>Mycobacteriales</taxon>
        <taxon>Gordoniaceae</taxon>
        <taxon>Gordonia</taxon>
    </lineage>
</organism>
<dbReference type="PROSITE" id="PS00666">
    <property type="entry name" value="DHDPS_2"/>
    <property type="match status" value="1"/>
</dbReference>
<dbReference type="PRINTS" id="PR00146">
    <property type="entry name" value="DHPICSNTHASE"/>
</dbReference>
<comment type="caution">
    <text evidence="12">Was originally thought to be a dihydrodipicolinate synthase (DHDPS), catalyzing the condensation of (S)-aspartate-beta-semialdehyde [(S)-ASA] and pyruvate to dihydrodipicolinate (DHDP). However, it was shown in E.coli that the product of the enzymatic reaction is not dihydrodipicolinate but in fact (4S)-4-hydroxy-2,3,4,5-tetrahydro-(2S)-dipicolinic acid (HTPA), and that the consecutive dehydration reaction leading to DHDP is not spontaneous but catalyzed by DapB.</text>
</comment>
<evidence type="ECO:0000256" key="1">
    <source>
        <dbReference type="ARBA" id="ARBA00003294"/>
    </source>
</evidence>
<dbReference type="Proteomes" id="UP001501035">
    <property type="component" value="Unassembled WGS sequence"/>
</dbReference>
<evidence type="ECO:0000256" key="4">
    <source>
        <dbReference type="ARBA" id="ARBA00012086"/>
    </source>
</evidence>
<dbReference type="HAMAP" id="MF_00418">
    <property type="entry name" value="DapA"/>
    <property type="match status" value="1"/>
</dbReference>
<dbReference type="Pfam" id="PF00701">
    <property type="entry name" value="DHDPS"/>
    <property type="match status" value="1"/>
</dbReference>
<dbReference type="InterPro" id="IPR020625">
    <property type="entry name" value="Schiff_base-form_aldolases_AS"/>
</dbReference>
<evidence type="ECO:0000256" key="11">
    <source>
        <dbReference type="ARBA" id="ARBA00047836"/>
    </source>
</evidence>
<keyword evidence="7 12" id="KW-0220">Diaminopimelate biosynthesis</keyword>
<name>A0ABP6LCQ4_9ACTN</name>
<comment type="caution">
    <text evidence="14">The sequence shown here is derived from an EMBL/GenBank/DDBJ whole genome shotgun (WGS) entry which is preliminary data.</text>
</comment>
<evidence type="ECO:0000256" key="9">
    <source>
        <dbReference type="ARBA" id="ARBA00023239"/>
    </source>
</evidence>